<dbReference type="Proteomes" id="UP001530315">
    <property type="component" value="Unassembled WGS sequence"/>
</dbReference>
<dbReference type="InterPro" id="IPR011051">
    <property type="entry name" value="RmlC_Cupin_sf"/>
</dbReference>
<dbReference type="CDD" id="cd02910">
    <property type="entry name" value="cupin_Yhhw_N"/>
    <property type="match status" value="1"/>
</dbReference>
<evidence type="ECO:0000313" key="5">
    <source>
        <dbReference type="EMBL" id="KAL3768101.1"/>
    </source>
</evidence>
<feature type="domain" description="Pirin N-terminal" evidence="3">
    <location>
        <begin position="55"/>
        <end position="163"/>
    </location>
</feature>
<evidence type="ECO:0000256" key="2">
    <source>
        <dbReference type="RuleBase" id="RU003457"/>
    </source>
</evidence>
<name>A0ABD3MZ53_9STRA</name>
<accession>A0ABD3MZ53</accession>
<dbReference type="Gene3D" id="2.60.120.10">
    <property type="entry name" value="Jelly Rolls"/>
    <property type="match status" value="2"/>
</dbReference>
<protein>
    <recommendedName>
        <fullName evidence="7">Pirin domain-containing protein</fullName>
    </recommendedName>
</protein>
<evidence type="ECO:0000259" key="4">
    <source>
        <dbReference type="Pfam" id="PF17954"/>
    </source>
</evidence>
<evidence type="ECO:0000313" key="6">
    <source>
        <dbReference type="Proteomes" id="UP001530315"/>
    </source>
</evidence>
<dbReference type="AlphaFoldDB" id="A0ABD3MZ53"/>
<dbReference type="InterPro" id="IPR003829">
    <property type="entry name" value="Pirin_N_dom"/>
</dbReference>
<dbReference type="InterPro" id="IPR012093">
    <property type="entry name" value="Pirin"/>
</dbReference>
<gene>
    <name evidence="5" type="ORF">ACHAW5_009158</name>
</gene>
<reference evidence="5 6" key="1">
    <citation type="submission" date="2024-10" db="EMBL/GenBank/DDBJ databases">
        <title>Updated reference genomes for cyclostephanoid diatoms.</title>
        <authorList>
            <person name="Roberts W.R."/>
            <person name="Alverson A.J."/>
        </authorList>
    </citation>
    <scope>NUCLEOTIDE SEQUENCE [LARGE SCALE GENOMIC DNA]</scope>
    <source>
        <strain evidence="5 6">AJA276-08</strain>
    </source>
</reference>
<dbReference type="PANTHER" id="PTHR43212">
    <property type="entry name" value="QUERCETIN 2,3-DIOXYGENASE"/>
    <property type="match status" value="1"/>
</dbReference>
<comment type="caution">
    <text evidence="5">The sequence shown here is derived from an EMBL/GenBank/DDBJ whole genome shotgun (WGS) entry which is preliminary data.</text>
</comment>
<keyword evidence="6" id="KW-1185">Reference proteome</keyword>
<evidence type="ECO:0000256" key="1">
    <source>
        <dbReference type="ARBA" id="ARBA00008416"/>
    </source>
</evidence>
<dbReference type="Pfam" id="PF17954">
    <property type="entry name" value="Pirin_C_2"/>
    <property type="match status" value="1"/>
</dbReference>
<dbReference type="Pfam" id="PF02678">
    <property type="entry name" value="Pirin"/>
    <property type="match status" value="1"/>
</dbReference>
<dbReference type="PANTHER" id="PTHR43212:SF3">
    <property type="entry name" value="QUERCETIN 2,3-DIOXYGENASE"/>
    <property type="match status" value="1"/>
</dbReference>
<dbReference type="EMBL" id="JALLAZ020001687">
    <property type="protein sequence ID" value="KAL3768101.1"/>
    <property type="molecule type" value="Genomic_DNA"/>
</dbReference>
<dbReference type="SUPFAM" id="SSF51182">
    <property type="entry name" value="RmlC-like cupins"/>
    <property type="match status" value="1"/>
</dbReference>
<proteinExistence type="inferred from homology"/>
<comment type="similarity">
    <text evidence="1 2">Belongs to the pirin family.</text>
</comment>
<evidence type="ECO:0000259" key="3">
    <source>
        <dbReference type="Pfam" id="PF02678"/>
    </source>
</evidence>
<dbReference type="InterPro" id="IPR014710">
    <property type="entry name" value="RmlC-like_jellyroll"/>
</dbReference>
<feature type="domain" description="Quercetin 2,3-dioxygenase C-terminal cupin" evidence="4">
    <location>
        <begin position="209"/>
        <end position="272"/>
    </location>
</feature>
<sequence>MVLSPGHRHSRLFFGFYSLTNTASSKLAMQLKHVPASRLFVSEPDPSWFGNPPNEIPSQNWLESRFHFSFAEYSNRLNSNFGVLRVMNDDFVQPNRGFGTHGHANMEIITYIVQGKLTHKDSMGTEETLGRGSVQFMTAGRGVQHSEFNLEKDTGLRFIQTWIVPRRDGLFPQYGSFDPDHYGEKSRNRNICTARNQWRHLVSDTQDTSSDTPVRIEQDANLFVAEMDADQSLDFLFKNDRMAYVLCVEGSVNLITDSGNKVTLHRHDGCEVKPGGGRGDMTLTFNTIGSEEVEGGDLSAHVLMFEVAHVEGSGRHDL</sequence>
<organism evidence="5 6">
    <name type="scientific">Stephanodiscus triporus</name>
    <dbReference type="NCBI Taxonomy" id="2934178"/>
    <lineage>
        <taxon>Eukaryota</taxon>
        <taxon>Sar</taxon>
        <taxon>Stramenopiles</taxon>
        <taxon>Ochrophyta</taxon>
        <taxon>Bacillariophyta</taxon>
        <taxon>Coscinodiscophyceae</taxon>
        <taxon>Thalassiosirophycidae</taxon>
        <taxon>Stephanodiscales</taxon>
        <taxon>Stephanodiscaceae</taxon>
        <taxon>Stephanodiscus</taxon>
    </lineage>
</organism>
<evidence type="ECO:0008006" key="7">
    <source>
        <dbReference type="Google" id="ProtNLM"/>
    </source>
</evidence>
<dbReference type="InterPro" id="IPR041602">
    <property type="entry name" value="Quercetinase_C"/>
</dbReference>